<organism evidence="1 2">
    <name type="scientific">Cochliobolus heterostrophus (strain C5 / ATCC 48332 / race O)</name>
    <name type="common">Southern corn leaf blight fungus</name>
    <name type="synonym">Bipolaris maydis</name>
    <dbReference type="NCBI Taxonomy" id="701091"/>
    <lineage>
        <taxon>Eukaryota</taxon>
        <taxon>Fungi</taxon>
        <taxon>Dikarya</taxon>
        <taxon>Ascomycota</taxon>
        <taxon>Pezizomycotina</taxon>
        <taxon>Dothideomycetes</taxon>
        <taxon>Pleosporomycetidae</taxon>
        <taxon>Pleosporales</taxon>
        <taxon>Pleosporineae</taxon>
        <taxon>Pleosporaceae</taxon>
        <taxon>Bipolaris</taxon>
    </lineage>
</organism>
<evidence type="ECO:0000313" key="2">
    <source>
        <dbReference type="Proteomes" id="UP000016936"/>
    </source>
</evidence>
<proteinExistence type="predicted"/>
<name>M2TIL5_COCH5</name>
<dbReference type="AlphaFoldDB" id="M2TIL5"/>
<evidence type="ECO:0000313" key="1">
    <source>
        <dbReference type="EMBL" id="EMD97275.1"/>
    </source>
</evidence>
<sequence length="57" mass="6807">MRTNTHTHTPTHLHTYSNTHAHTYTPTHIFKHTHTHTPKAWRRRGKLVHMALQHLLN</sequence>
<accession>M2TIL5</accession>
<protein>
    <submittedName>
        <fullName evidence="1">Uncharacterized protein</fullName>
    </submittedName>
</protein>
<dbReference type="EMBL" id="KB445569">
    <property type="protein sequence ID" value="EMD97275.1"/>
    <property type="molecule type" value="Genomic_DNA"/>
</dbReference>
<dbReference type="Proteomes" id="UP000016936">
    <property type="component" value="Unassembled WGS sequence"/>
</dbReference>
<gene>
    <name evidence="1" type="ORF">COCHEDRAFT_1086535</name>
</gene>
<reference evidence="1 2" key="1">
    <citation type="journal article" date="2012" name="PLoS Pathog.">
        <title>Diverse lifestyles and strategies of plant pathogenesis encoded in the genomes of eighteen Dothideomycetes fungi.</title>
        <authorList>
            <person name="Ohm R.A."/>
            <person name="Feau N."/>
            <person name="Henrissat B."/>
            <person name="Schoch C.L."/>
            <person name="Horwitz B.A."/>
            <person name="Barry K.W."/>
            <person name="Condon B.J."/>
            <person name="Copeland A.C."/>
            <person name="Dhillon B."/>
            <person name="Glaser F."/>
            <person name="Hesse C.N."/>
            <person name="Kosti I."/>
            <person name="LaButti K."/>
            <person name="Lindquist E.A."/>
            <person name="Lucas S."/>
            <person name="Salamov A.A."/>
            <person name="Bradshaw R.E."/>
            <person name="Ciuffetti L."/>
            <person name="Hamelin R.C."/>
            <person name="Kema G.H.J."/>
            <person name="Lawrence C."/>
            <person name="Scott J.A."/>
            <person name="Spatafora J.W."/>
            <person name="Turgeon B.G."/>
            <person name="de Wit P.J.G.M."/>
            <person name="Zhong S."/>
            <person name="Goodwin S.B."/>
            <person name="Grigoriev I.V."/>
        </authorList>
    </citation>
    <scope>NUCLEOTIDE SEQUENCE [LARGE SCALE GENOMIC DNA]</scope>
    <source>
        <strain evidence="2">C5 / ATCC 48332 / race O</strain>
    </source>
</reference>
<keyword evidence="2" id="KW-1185">Reference proteome</keyword>
<reference evidence="2" key="2">
    <citation type="journal article" date="2013" name="PLoS Genet.">
        <title>Comparative genome structure, secondary metabolite, and effector coding capacity across Cochliobolus pathogens.</title>
        <authorList>
            <person name="Condon B.J."/>
            <person name="Leng Y."/>
            <person name="Wu D."/>
            <person name="Bushley K.E."/>
            <person name="Ohm R.A."/>
            <person name="Otillar R."/>
            <person name="Martin J."/>
            <person name="Schackwitz W."/>
            <person name="Grimwood J."/>
            <person name="MohdZainudin N."/>
            <person name="Xue C."/>
            <person name="Wang R."/>
            <person name="Manning V.A."/>
            <person name="Dhillon B."/>
            <person name="Tu Z.J."/>
            <person name="Steffenson B.J."/>
            <person name="Salamov A."/>
            <person name="Sun H."/>
            <person name="Lowry S."/>
            <person name="LaButti K."/>
            <person name="Han J."/>
            <person name="Copeland A."/>
            <person name="Lindquist E."/>
            <person name="Barry K."/>
            <person name="Schmutz J."/>
            <person name="Baker S.E."/>
            <person name="Ciuffetti L.M."/>
            <person name="Grigoriev I.V."/>
            <person name="Zhong S."/>
            <person name="Turgeon B.G."/>
        </authorList>
    </citation>
    <scope>NUCLEOTIDE SEQUENCE [LARGE SCALE GENOMIC DNA]</scope>
    <source>
        <strain evidence="2">C5 / ATCC 48332 / race O</strain>
    </source>
</reference>
<dbReference type="HOGENOM" id="CLU_2996377_0_0_1"/>